<accession>A0A6M1T929</accession>
<evidence type="ECO:0000313" key="1">
    <source>
        <dbReference type="EMBL" id="NGP89073.1"/>
    </source>
</evidence>
<dbReference type="AlphaFoldDB" id="A0A6M1T929"/>
<evidence type="ECO:0000313" key="2">
    <source>
        <dbReference type="Proteomes" id="UP000479132"/>
    </source>
</evidence>
<dbReference type="RefSeq" id="WP_165269433.1">
    <property type="nucleotide sequence ID" value="NZ_JAALLS010000015.1"/>
</dbReference>
<dbReference type="Proteomes" id="UP000479132">
    <property type="component" value="Unassembled WGS sequence"/>
</dbReference>
<evidence type="ECO:0008006" key="3">
    <source>
        <dbReference type="Google" id="ProtNLM"/>
    </source>
</evidence>
<dbReference type="PROSITE" id="PS51257">
    <property type="entry name" value="PROKAR_LIPOPROTEIN"/>
    <property type="match status" value="1"/>
</dbReference>
<proteinExistence type="predicted"/>
<comment type="caution">
    <text evidence="1">The sequence shown here is derived from an EMBL/GenBank/DDBJ whole genome shotgun (WGS) entry which is preliminary data.</text>
</comment>
<reference evidence="1 2" key="1">
    <citation type="submission" date="2020-02" db="EMBL/GenBank/DDBJ databases">
        <title>Aliifodinibius halophilus 2W32, complete genome.</title>
        <authorList>
            <person name="Li Y."/>
            <person name="Wu S."/>
        </authorList>
    </citation>
    <scope>NUCLEOTIDE SEQUENCE [LARGE SCALE GENOMIC DNA]</scope>
    <source>
        <strain evidence="1 2">2W32</strain>
    </source>
</reference>
<sequence>MTHRFIIIFFLSLLFAGCANKPRRVLHEPEKRLGTHGKTPMLFHSALYYPSGISLNFPGYILGIEKSDKKKITDNDDLKITGLPETGLPQRKAANEIVDKKIMYVSHIVRYYGKKFGRDNCALYNAYIQPNNIETTQSIPLCDGVGRTPIPPKQAYIKSWYALDQLKKILKQDISARQNTAGEYTHIVVTVMGWNTVQEKAVRNFNSIIKNIKQHAGERFNPLFIGVTWPSEWVSSWIKPLFVGASFPTKKLDSDEIGLTWLGVFIHDIIPEVNDDLPITLIGHSFGARALSVATCAGPAIYRTDSPIKKRTFDDLSLINLQGAFSINRFLGEINNQKITFNKRCTNIPRVFLTSSKYDNAVDKAFWSDYTGSIDSYNQFCKDYKKNGSANCLKTDSLGNIETVYNNDSHIFLIQADKLINRNAYLTKGGAHSDIYRKEHGNFLWNLITGKYD</sequence>
<organism evidence="1 2">
    <name type="scientific">Fodinibius halophilus</name>
    <dbReference type="NCBI Taxonomy" id="1736908"/>
    <lineage>
        <taxon>Bacteria</taxon>
        <taxon>Pseudomonadati</taxon>
        <taxon>Balneolota</taxon>
        <taxon>Balneolia</taxon>
        <taxon>Balneolales</taxon>
        <taxon>Balneolaceae</taxon>
        <taxon>Fodinibius</taxon>
    </lineage>
</organism>
<gene>
    <name evidence="1" type="ORF">G3569_11985</name>
</gene>
<protein>
    <recommendedName>
        <fullName evidence="3">Alpha/beta hydrolase</fullName>
    </recommendedName>
</protein>
<keyword evidence="2" id="KW-1185">Reference proteome</keyword>
<dbReference type="EMBL" id="JAALLS010000015">
    <property type="protein sequence ID" value="NGP89073.1"/>
    <property type="molecule type" value="Genomic_DNA"/>
</dbReference>
<name>A0A6M1T929_9BACT</name>